<feature type="domain" description="Gelsolin-like" evidence="1">
    <location>
        <begin position="41"/>
        <end position="115"/>
    </location>
</feature>
<evidence type="ECO:0000313" key="6">
    <source>
        <dbReference type="Proteomes" id="UP000663829"/>
    </source>
</evidence>
<dbReference type="Proteomes" id="UP000677228">
    <property type="component" value="Unassembled WGS sequence"/>
</dbReference>
<dbReference type="OrthoDB" id="6375767at2759"/>
<dbReference type="EMBL" id="CAJNOK010003320">
    <property type="protein sequence ID" value="CAF0896518.1"/>
    <property type="molecule type" value="Genomic_DNA"/>
</dbReference>
<dbReference type="SMART" id="SM00262">
    <property type="entry name" value="GEL"/>
    <property type="match status" value="3"/>
</dbReference>
<dbReference type="InterPro" id="IPR007122">
    <property type="entry name" value="Villin/Gelsolin"/>
</dbReference>
<dbReference type="GO" id="GO:0015629">
    <property type="term" value="C:actin cytoskeleton"/>
    <property type="evidence" value="ECO:0007669"/>
    <property type="project" value="TreeGrafter"/>
</dbReference>
<dbReference type="GO" id="GO:0005737">
    <property type="term" value="C:cytoplasm"/>
    <property type="evidence" value="ECO:0007669"/>
    <property type="project" value="TreeGrafter"/>
</dbReference>
<dbReference type="GO" id="GO:0008154">
    <property type="term" value="P:actin polymerization or depolymerization"/>
    <property type="evidence" value="ECO:0007669"/>
    <property type="project" value="TreeGrafter"/>
</dbReference>
<dbReference type="AlphaFoldDB" id="A0A814TQG3"/>
<dbReference type="PANTHER" id="PTHR11977">
    <property type="entry name" value="VILLIN"/>
    <property type="match status" value="1"/>
</dbReference>
<dbReference type="Pfam" id="PF00626">
    <property type="entry name" value="Gelsolin"/>
    <property type="match status" value="3"/>
</dbReference>
<proteinExistence type="predicted"/>
<dbReference type="InterPro" id="IPR029006">
    <property type="entry name" value="ADF-H/Gelsolin-like_dom_sf"/>
</dbReference>
<dbReference type="PANTHER" id="PTHR11977:SF130">
    <property type="entry name" value="SEVERIN"/>
    <property type="match status" value="1"/>
</dbReference>
<feature type="domain" description="Gelsolin-like" evidence="1">
    <location>
        <begin position="157"/>
        <end position="226"/>
    </location>
</feature>
<dbReference type="SUPFAM" id="SSF55753">
    <property type="entry name" value="Actin depolymerizing proteins"/>
    <property type="match status" value="3"/>
</dbReference>
<comment type="caution">
    <text evidence="3">The sequence shown here is derived from an EMBL/GenBank/DDBJ whole genome shotgun (WGS) entry which is preliminary data.</text>
</comment>
<dbReference type="CDD" id="cd11292">
    <property type="entry name" value="gelsolin_S3_like"/>
    <property type="match status" value="1"/>
</dbReference>
<dbReference type="PRINTS" id="PR00597">
    <property type="entry name" value="GELSOLIN"/>
</dbReference>
<dbReference type="EMBL" id="CAJOBC010007210">
    <property type="protein sequence ID" value="CAF3924848.1"/>
    <property type="molecule type" value="Genomic_DNA"/>
</dbReference>
<dbReference type="Proteomes" id="UP000663829">
    <property type="component" value="Unassembled WGS sequence"/>
</dbReference>
<evidence type="ECO:0000313" key="3">
    <source>
        <dbReference type="EMBL" id="CAF1161256.1"/>
    </source>
</evidence>
<dbReference type="CDD" id="cd11290">
    <property type="entry name" value="gelsolin_S1_like"/>
    <property type="match status" value="1"/>
</dbReference>
<dbReference type="InterPro" id="IPR007123">
    <property type="entry name" value="Gelsolin-like_dom"/>
</dbReference>
<dbReference type="EMBL" id="CAJNOQ010007210">
    <property type="protein sequence ID" value="CAF1161256.1"/>
    <property type="molecule type" value="Genomic_DNA"/>
</dbReference>
<name>A0A814TQG3_9BILA</name>
<dbReference type="CDD" id="cd11289">
    <property type="entry name" value="gelsolin_S2_like"/>
    <property type="match status" value="1"/>
</dbReference>
<sequence length="347" mass="39287">MSGARLTSTEKEKAWINAGRKVGLEIWRIEQFNVKPWPKRQYRNFYTGDSYIILNTHTGANQTKIRWDIHIWVGNASTQDEYGTAAFKAVELDDSLGGIPVQHRESEGHESSLFMSYFKNQIKILAGGTESGFNQVRAKNYQQRLLRFKGKKLVRITQVPLERASLNSGDVFVLDLGLVIYQWNGSKSAGQERMKAAQYCRALDDERGGLPEVIVLEEGDQEEKFWCHFPEGFGSVKSARKGGVDDEVTGCEKELYRLSDASGTLKFTKVATGNDIRRDLLNSNDVFILDIGSEIFAWVGRGSSVAERKMAMSYANEYLIKKHKLKLPVSRILEGGENEVFEHSMNW</sequence>
<keyword evidence="6" id="KW-1185">Reference proteome</keyword>
<organism evidence="3 6">
    <name type="scientific">Didymodactylos carnosus</name>
    <dbReference type="NCBI Taxonomy" id="1234261"/>
    <lineage>
        <taxon>Eukaryota</taxon>
        <taxon>Metazoa</taxon>
        <taxon>Spiralia</taxon>
        <taxon>Gnathifera</taxon>
        <taxon>Rotifera</taxon>
        <taxon>Eurotatoria</taxon>
        <taxon>Bdelloidea</taxon>
        <taxon>Philodinida</taxon>
        <taxon>Philodinidae</taxon>
        <taxon>Didymodactylos</taxon>
    </lineage>
</organism>
<evidence type="ECO:0000259" key="1">
    <source>
        <dbReference type="Pfam" id="PF00626"/>
    </source>
</evidence>
<evidence type="ECO:0000313" key="2">
    <source>
        <dbReference type="EMBL" id="CAF0896518.1"/>
    </source>
</evidence>
<evidence type="ECO:0000313" key="5">
    <source>
        <dbReference type="EMBL" id="CAF3924848.1"/>
    </source>
</evidence>
<reference evidence="3" key="1">
    <citation type="submission" date="2021-02" db="EMBL/GenBank/DDBJ databases">
        <authorList>
            <person name="Nowell W R."/>
        </authorList>
    </citation>
    <scope>NUCLEOTIDE SEQUENCE</scope>
</reference>
<dbReference type="Proteomes" id="UP000681722">
    <property type="component" value="Unassembled WGS sequence"/>
</dbReference>
<accession>A0A814TQG3</accession>
<dbReference type="Gene3D" id="3.40.20.10">
    <property type="entry name" value="Severin"/>
    <property type="match status" value="3"/>
</dbReference>
<gene>
    <name evidence="3" type="ORF">GPM918_LOCUS21692</name>
    <name evidence="2" type="ORF">OVA965_LOCUS9399</name>
    <name evidence="5" type="ORF">SRO942_LOCUS21689</name>
    <name evidence="4" type="ORF">TMI583_LOCUS9395</name>
</gene>
<feature type="domain" description="Gelsolin-like" evidence="1">
    <location>
        <begin position="277"/>
        <end position="341"/>
    </location>
</feature>
<evidence type="ECO:0000313" key="4">
    <source>
        <dbReference type="EMBL" id="CAF3677885.1"/>
    </source>
</evidence>
<dbReference type="Proteomes" id="UP000682733">
    <property type="component" value="Unassembled WGS sequence"/>
</dbReference>
<protein>
    <recommendedName>
        <fullName evidence="1">Gelsolin-like domain-containing protein</fullName>
    </recommendedName>
</protein>
<dbReference type="GO" id="GO:0051015">
    <property type="term" value="F:actin filament binding"/>
    <property type="evidence" value="ECO:0007669"/>
    <property type="project" value="InterPro"/>
</dbReference>
<dbReference type="EMBL" id="CAJOBA010003321">
    <property type="protein sequence ID" value="CAF3677885.1"/>
    <property type="molecule type" value="Genomic_DNA"/>
</dbReference>